<name>A0A844H100_9CHRO</name>
<dbReference type="GO" id="GO:0051607">
    <property type="term" value="P:defense response to virus"/>
    <property type="evidence" value="ECO:0007669"/>
    <property type="project" value="UniProtKB-UniRule"/>
</dbReference>
<evidence type="ECO:0000313" key="11">
    <source>
        <dbReference type="EMBL" id="MTF40719.1"/>
    </source>
</evidence>
<organism evidence="11 12">
    <name type="scientific">Cyanobacterium aponinum 0216</name>
    <dbReference type="NCBI Taxonomy" id="2676140"/>
    <lineage>
        <taxon>Bacteria</taxon>
        <taxon>Bacillati</taxon>
        <taxon>Cyanobacteriota</taxon>
        <taxon>Cyanophyceae</taxon>
        <taxon>Oscillatoriophycideae</taxon>
        <taxon>Chroococcales</taxon>
        <taxon>Geminocystaceae</taxon>
        <taxon>Cyanobacterium</taxon>
    </lineage>
</organism>
<evidence type="ECO:0000256" key="1">
    <source>
        <dbReference type="ARBA" id="ARBA00001946"/>
    </source>
</evidence>
<dbReference type="EMBL" id="WMIA01000045">
    <property type="protein sequence ID" value="MTF40719.1"/>
    <property type="molecule type" value="Genomic_DNA"/>
</dbReference>
<keyword evidence="7 9" id="KW-0460">Magnesium</keyword>
<accession>A0A844H100</accession>
<feature type="binding site" evidence="9">
    <location>
        <position position="10"/>
    </location>
    <ligand>
        <name>Mg(2+)</name>
        <dbReference type="ChEBI" id="CHEBI:18420"/>
        <note>catalytic</note>
    </ligand>
</feature>
<evidence type="ECO:0000256" key="4">
    <source>
        <dbReference type="ARBA" id="ARBA00022723"/>
    </source>
</evidence>
<evidence type="ECO:0000256" key="5">
    <source>
        <dbReference type="ARBA" id="ARBA00022759"/>
    </source>
</evidence>
<dbReference type="HAMAP" id="MF_01471">
    <property type="entry name" value="Cas2"/>
    <property type="match status" value="1"/>
</dbReference>
<keyword evidence="8 9" id="KW-0051">Antiviral defense</keyword>
<dbReference type="CDD" id="cd09725">
    <property type="entry name" value="Cas2_I_II_III"/>
    <property type="match status" value="1"/>
</dbReference>
<dbReference type="AlphaFoldDB" id="A0A844H100"/>
<dbReference type="Pfam" id="PF09827">
    <property type="entry name" value="CRISPR_Cas2"/>
    <property type="match status" value="1"/>
</dbReference>
<dbReference type="GO" id="GO:0004521">
    <property type="term" value="F:RNA endonuclease activity"/>
    <property type="evidence" value="ECO:0007669"/>
    <property type="project" value="UniProtKB-UniRule"/>
</dbReference>
<dbReference type="NCBIfam" id="TIGR01573">
    <property type="entry name" value="cas2"/>
    <property type="match status" value="1"/>
</dbReference>
<evidence type="ECO:0000256" key="8">
    <source>
        <dbReference type="ARBA" id="ARBA00023118"/>
    </source>
</evidence>
<dbReference type="GO" id="GO:0016787">
    <property type="term" value="F:hydrolase activity"/>
    <property type="evidence" value="ECO:0007669"/>
    <property type="project" value="UniProtKB-KW"/>
</dbReference>
<comment type="cofactor">
    <cofactor evidence="1 9">
        <name>Mg(2+)</name>
        <dbReference type="ChEBI" id="CHEBI:18420"/>
    </cofactor>
</comment>
<dbReference type="GO" id="GO:0046872">
    <property type="term" value="F:metal ion binding"/>
    <property type="evidence" value="ECO:0007669"/>
    <property type="project" value="UniProtKB-UniRule"/>
</dbReference>
<dbReference type="GO" id="GO:0043571">
    <property type="term" value="P:maintenance of CRISPR repeat elements"/>
    <property type="evidence" value="ECO:0007669"/>
    <property type="project" value="UniProtKB-UniRule"/>
</dbReference>
<evidence type="ECO:0000256" key="2">
    <source>
        <dbReference type="ARBA" id="ARBA00009959"/>
    </source>
</evidence>
<dbReference type="PANTHER" id="PTHR34405">
    <property type="entry name" value="CRISPR-ASSOCIATED ENDORIBONUCLEASE CAS2"/>
    <property type="match status" value="1"/>
</dbReference>
<proteinExistence type="inferred from homology"/>
<dbReference type="PIRSF" id="PIRSF032582">
    <property type="entry name" value="Cas2"/>
    <property type="match status" value="1"/>
</dbReference>
<evidence type="ECO:0000313" key="12">
    <source>
        <dbReference type="Proteomes" id="UP000437131"/>
    </source>
</evidence>
<comment type="subunit">
    <text evidence="9">Homodimer, forms a heterotetramer with a Cas1 homodimer.</text>
</comment>
<dbReference type="PANTHER" id="PTHR34405:SF3">
    <property type="entry name" value="CRISPR-ASSOCIATED ENDORIBONUCLEASE CAS2 3"/>
    <property type="match status" value="1"/>
</dbReference>
<dbReference type="InterPro" id="IPR021127">
    <property type="entry name" value="CRISPR_associated_Cas2"/>
</dbReference>
<evidence type="ECO:0000256" key="7">
    <source>
        <dbReference type="ARBA" id="ARBA00022842"/>
    </source>
</evidence>
<evidence type="ECO:0000256" key="10">
    <source>
        <dbReference type="PIRNR" id="PIRNR032582"/>
    </source>
</evidence>
<dbReference type="Proteomes" id="UP000437131">
    <property type="component" value="Unassembled WGS sequence"/>
</dbReference>
<dbReference type="RefSeq" id="WP_015218807.1">
    <property type="nucleotide sequence ID" value="NZ_WMIA01000045.1"/>
</dbReference>
<dbReference type="EC" id="3.1.-.-" evidence="9"/>
<keyword evidence="6 9" id="KW-0378">Hydrolase</keyword>
<dbReference type="Gene3D" id="3.30.70.240">
    <property type="match status" value="1"/>
</dbReference>
<dbReference type="SUPFAM" id="SSF143430">
    <property type="entry name" value="TTP0101/SSO1404-like"/>
    <property type="match status" value="1"/>
</dbReference>
<evidence type="ECO:0000256" key="9">
    <source>
        <dbReference type="HAMAP-Rule" id="MF_01471"/>
    </source>
</evidence>
<evidence type="ECO:0000256" key="6">
    <source>
        <dbReference type="ARBA" id="ARBA00022801"/>
    </source>
</evidence>
<dbReference type="InterPro" id="IPR019199">
    <property type="entry name" value="Virulence_VapD/CRISPR_Cas2"/>
</dbReference>
<keyword evidence="3 9" id="KW-0540">Nuclease</keyword>
<evidence type="ECO:0000256" key="3">
    <source>
        <dbReference type="ARBA" id="ARBA00022722"/>
    </source>
</evidence>
<reference evidence="11 12" key="1">
    <citation type="submission" date="2019-11" db="EMBL/GenBank/DDBJ databases">
        <title>Isolation of a new High Light Tolerant Cyanobacteria.</title>
        <authorList>
            <person name="Dobson Z."/>
            <person name="Vaughn N."/>
            <person name="Vaughn M."/>
            <person name="Fromme P."/>
            <person name="Mazor Y."/>
        </authorList>
    </citation>
    <scope>NUCLEOTIDE SEQUENCE [LARGE SCALE GENOMIC DNA]</scope>
    <source>
        <strain evidence="11 12">0216</strain>
    </source>
</reference>
<comment type="caution">
    <text evidence="11">The sequence shown here is derived from an EMBL/GenBank/DDBJ whole genome shotgun (WGS) entry which is preliminary data.</text>
</comment>
<comment type="similarity">
    <text evidence="2 9 10">Belongs to the CRISPR-associated endoribonuclease Cas2 protein family.</text>
</comment>
<gene>
    <name evidence="9 11" type="primary">cas2</name>
    <name evidence="11" type="ORF">GGC33_17575</name>
</gene>
<comment type="function">
    <text evidence="9">CRISPR (clustered regularly interspaced short palindromic repeat), is an adaptive immune system that provides protection against mobile genetic elements (viruses, transposable elements and conjugative plasmids). CRISPR clusters contain sequences complementary to antecedent mobile elements and target invading nucleic acids. CRISPR clusters are transcribed and processed into CRISPR RNA (crRNA). Functions as a ssRNA-specific endoribonuclease. Involved in the integration of spacer DNA into the CRISPR cassette.</text>
</comment>
<keyword evidence="4 9" id="KW-0479">Metal-binding</keyword>
<sequence length="96" mass="11478">MIKLWLICYDVKDDKRRTQLAKLLEQHCERVQYSVFECPLDVKKLEHLLSTRWLKVLNLQEDSLRIYPLDASAKQKIKIYGLKDNPPYESPDYLIL</sequence>
<protein>
    <recommendedName>
        <fullName evidence="9">CRISPR-associated endoribonuclease Cas2</fullName>
        <ecNumber evidence="9">3.1.-.-</ecNumber>
    </recommendedName>
</protein>
<keyword evidence="5 9" id="KW-0255">Endonuclease</keyword>